<dbReference type="EMBL" id="OZ004257">
    <property type="protein sequence ID" value="CAK7909724.1"/>
    <property type="molecule type" value="Genomic_DNA"/>
</dbReference>
<keyword evidence="3" id="KW-1185">Reference proteome</keyword>
<evidence type="ECO:0008006" key="4">
    <source>
        <dbReference type="Google" id="ProtNLM"/>
    </source>
</evidence>
<evidence type="ECO:0000256" key="1">
    <source>
        <dbReference type="ARBA" id="ARBA00023284"/>
    </source>
</evidence>
<gene>
    <name evidence="2" type="ORF">CAAN4_E16226</name>
</gene>
<name>A0ABP0EGL2_9ASCO</name>
<sequence length="136" mass="15984">MSYKYPRVSIEYCAKCKWNNRAVWYVQELIQTFDKPGVNLIEEVAIQPRYDYPGLFRVTVSKDAQNSSIIYERKFQKDQGTEPTKDYSYEGFPDSKFLKTLVRDYLFPDNKLGHIDRANHNVLNRGEECVPCARES</sequence>
<protein>
    <recommendedName>
        <fullName evidence="4">Selenoprotein W</fullName>
    </recommendedName>
</protein>
<reference evidence="2 3" key="1">
    <citation type="submission" date="2024-01" db="EMBL/GenBank/DDBJ databases">
        <authorList>
            <consortium name="Genoscope - CEA"/>
            <person name="William W."/>
        </authorList>
    </citation>
    <scope>NUCLEOTIDE SEQUENCE [LARGE SCALE GENOMIC DNA]</scope>
    <source>
        <strain evidence="2 3">29B2s-10</strain>
    </source>
</reference>
<dbReference type="Pfam" id="PF10262">
    <property type="entry name" value="Rdx"/>
    <property type="match status" value="1"/>
</dbReference>
<evidence type="ECO:0000313" key="3">
    <source>
        <dbReference type="Proteomes" id="UP001497600"/>
    </source>
</evidence>
<proteinExistence type="predicted"/>
<dbReference type="InterPro" id="IPR036249">
    <property type="entry name" value="Thioredoxin-like_sf"/>
</dbReference>
<dbReference type="SUPFAM" id="SSF52833">
    <property type="entry name" value="Thioredoxin-like"/>
    <property type="match status" value="1"/>
</dbReference>
<accession>A0ABP0EGL2</accession>
<dbReference type="PANTHER" id="PTHR36417:SF2">
    <property type="entry name" value="SELENOPROTEIN DOMAIN PROTEIN (AFU_ORTHOLOGUE AFUA_1G05220)"/>
    <property type="match status" value="1"/>
</dbReference>
<organism evidence="2 3">
    <name type="scientific">[Candida] anglica</name>
    <dbReference type="NCBI Taxonomy" id="148631"/>
    <lineage>
        <taxon>Eukaryota</taxon>
        <taxon>Fungi</taxon>
        <taxon>Dikarya</taxon>
        <taxon>Ascomycota</taxon>
        <taxon>Saccharomycotina</taxon>
        <taxon>Pichiomycetes</taxon>
        <taxon>Debaryomycetaceae</taxon>
        <taxon>Kurtzmaniella</taxon>
    </lineage>
</organism>
<dbReference type="Gene3D" id="3.40.30.10">
    <property type="entry name" value="Glutaredoxin"/>
    <property type="match status" value="1"/>
</dbReference>
<dbReference type="PANTHER" id="PTHR36417">
    <property type="entry name" value="SELENOPROTEIN DOMAIN PROTEIN (AFU_ORTHOLOGUE AFUA_1G05220)"/>
    <property type="match status" value="1"/>
</dbReference>
<keyword evidence="1" id="KW-0676">Redox-active center</keyword>
<evidence type="ECO:0000313" key="2">
    <source>
        <dbReference type="EMBL" id="CAK7909724.1"/>
    </source>
</evidence>
<dbReference type="Proteomes" id="UP001497600">
    <property type="component" value="Chromosome E"/>
</dbReference>
<dbReference type="InterPro" id="IPR011893">
    <property type="entry name" value="Selenoprotein_Rdx-typ"/>
</dbReference>